<evidence type="ECO:0000256" key="1">
    <source>
        <dbReference type="SAM" id="MobiDB-lite"/>
    </source>
</evidence>
<feature type="compositionally biased region" description="Basic and acidic residues" evidence="1">
    <location>
        <begin position="10"/>
        <end position="39"/>
    </location>
</feature>
<accession>A0ABM1AAC6</accession>
<organism evidence="2 3">
    <name type="scientific">Aplysia californica</name>
    <name type="common">California sea hare</name>
    <dbReference type="NCBI Taxonomy" id="6500"/>
    <lineage>
        <taxon>Eukaryota</taxon>
        <taxon>Metazoa</taxon>
        <taxon>Spiralia</taxon>
        <taxon>Lophotrochozoa</taxon>
        <taxon>Mollusca</taxon>
        <taxon>Gastropoda</taxon>
        <taxon>Heterobranchia</taxon>
        <taxon>Euthyneura</taxon>
        <taxon>Tectipleura</taxon>
        <taxon>Aplysiida</taxon>
        <taxon>Aplysioidea</taxon>
        <taxon>Aplysiidae</taxon>
        <taxon>Aplysia</taxon>
    </lineage>
</organism>
<gene>
    <name evidence="3" type="primary">LOC106013254</name>
</gene>
<proteinExistence type="predicted"/>
<evidence type="ECO:0000313" key="3">
    <source>
        <dbReference type="RefSeq" id="XP_012943899.1"/>
    </source>
</evidence>
<sequence length="145" mass="15580">MDSGSNGVREGSHDALGDSRVEVPLRWYDRPPKMQRLEDSSALDTPSEESIHYLNLASGYHHAPPFAGNAPLTSNDISIKQEYHVSPTRANGEPHNSTGAAYPMAMLKTSPHPRHDTSTPTPTASPHAGSNNGGTTIITINNNNN</sequence>
<dbReference type="RefSeq" id="XP_012943899.1">
    <property type="nucleotide sequence ID" value="XM_013088445.1"/>
</dbReference>
<feature type="non-terminal residue" evidence="3">
    <location>
        <position position="145"/>
    </location>
</feature>
<name>A0ABM1AAC6_APLCA</name>
<dbReference type="GeneID" id="106013254"/>
<evidence type="ECO:0000313" key="2">
    <source>
        <dbReference type="Proteomes" id="UP000694888"/>
    </source>
</evidence>
<keyword evidence="2" id="KW-1185">Reference proteome</keyword>
<protein>
    <submittedName>
        <fullName evidence="3">Uncharacterized protein LOC106013254</fullName>
    </submittedName>
</protein>
<feature type="compositionally biased region" description="Low complexity" evidence="1">
    <location>
        <begin position="133"/>
        <end position="145"/>
    </location>
</feature>
<feature type="region of interest" description="Disordered" evidence="1">
    <location>
        <begin position="110"/>
        <end position="145"/>
    </location>
</feature>
<feature type="region of interest" description="Disordered" evidence="1">
    <location>
        <begin position="1"/>
        <end position="47"/>
    </location>
</feature>
<reference evidence="3" key="1">
    <citation type="submission" date="2025-08" db="UniProtKB">
        <authorList>
            <consortium name="RefSeq"/>
        </authorList>
    </citation>
    <scope>IDENTIFICATION</scope>
</reference>
<dbReference type="Proteomes" id="UP000694888">
    <property type="component" value="Unplaced"/>
</dbReference>